<dbReference type="InterPro" id="IPR029066">
    <property type="entry name" value="PLP-binding_barrel"/>
</dbReference>
<comment type="pathway">
    <text evidence="6">Amine and polyamine biosynthesis; putrescine biosynthesis via L-ornithine pathway; putrescine from L-ornithine: step 1/1.</text>
</comment>
<evidence type="ECO:0000256" key="11">
    <source>
        <dbReference type="PIRSR" id="PIRSR600183-50"/>
    </source>
</evidence>
<evidence type="ECO:0000256" key="10">
    <source>
        <dbReference type="ARBA" id="ARBA00049127"/>
    </source>
</evidence>
<dbReference type="GO" id="GO:0005737">
    <property type="term" value="C:cytoplasm"/>
    <property type="evidence" value="ECO:0007669"/>
    <property type="project" value="TreeGrafter"/>
</dbReference>
<evidence type="ECO:0000259" key="13">
    <source>
        <dbReference type="Pfam" id="PF00278"/>
    </source>
</evidence>
<keyword evidence="3 11" id="KW-0663">Pyridoxal phosphate</keyword>
<dbReference type="FunFam" id="3.20.20.10:FF:000005">
    <property type="entry name" value="Ornithine decarboxylase"/>
    <property type="match status" value="1"/>
</dbReference>
<dbReference type="Pfam" id="PF00278">
    <property type="entry name" value="Orn_DAP_Arg_deC"/>
    <property type="match status" value="1"/>
</dbReference>
<dbReference type="SUPFAM" id="SSF51419">
    <property type="entry name" value="PLP-binding barrel"/>
    <property type="match status" value="1"/>
</dbReference>
<evidence type="ECO:0000256" key="2">
    <source>
        <dbReference type="ARBA" id="ARBA00008872"/>
    </source>
</evidence>
<dbReference type="Pfam" id="PF02784">
    <property type="entry name" value="Orn_Arg_deC_N"/>
    <property type="match status" value="1"/>
</dbReference>
<name>A0AAF3F1E3_9BILA</name>
<dbReference type="GO" id="GO:0033387">
    <property type="term" value="P:putrescine biosynthetic process from arginine, via ornithine"/>
    <property type="evidence" value="ECO:0007669"/>
    <property type="project" value="TreeGrafter"/>
</dbReference>
<feature type="domain" description="Orn/DAP/Arg decarboxylase 2 C-terminal" evidence="13">
    <location>
        <begin position="287"/>
        <end position="386"/>
    </location>
</feature>
<dbReference type="PRINTS" id="PR01179">
    <property type="entry name" value="ODADCRBXLASE"/>
</dbReference>
<feature type="domain" description="Orn/DAP/Arg decarboxylase 2 N-terminal" evidence="14">
    <location>
        <begin position="52"/>
        <end position="283"/>
    </location>
</feature>
<keyword evidence="15" id="KW-1185">Reference proteome</keyword>
<keyword evidence="4" id="KW-0620">Polyamine biosynthesis</keyword>
<evidence type="ECO:0000256" key="5">
    <source>
        <dbReference type="ARBA" id="ARBA00023239"/>
    </source>
</evidence>
<evidence type="ECO:0000256" key="4">
    <source>
        <dbReference type="ARBA" id="ARBA00023115"/>
    </source>
</evidence>
<dbReference type="InterPro" id="IPR022643">
    <property type="entry name" value="De-COase2_C"/>
</dbReference>
<dbReference type="InterPro" id="IPR022644">
    <property type="entry name" value="De-COase2_N"/>
</dbReference>
<reference evidence="16" key="1">
    <citation type="submission" date="2024-02" db="UniProtKB">
        <authorList>
            <consortium name="WormBaseParasite"/>
        </authorList>
    </citation>
    <scope>IDENTIFICATION</scope>
</reference>
<dbReference type="SUPFAM" id="SSF50621">
    <property type="entry name" value="Alanine racemase C-terminal domain-like"/>
    <property type="match status" value="1"/>
</dbReference>
<evidence type="ECO:0000256" key="7">
    <source>
        <dbReference type="ARBA" id="ARBA00034138"/>
    </source>
</evidence>
<dbReference type="InterPro" id="IPR002433">
    <property type="entry name" value="Orn_de-COase"/>
</dbReference>
<dbReference type="Gene3D" id="3.20.20.10">
    <property type="entry name" value="Alanine racemase"/>
    <property type="match status" value="1"/>
</dbReference>
<evidence type="ECO:0000256" key="3">
    <source>
        <dbReference type="ARBA" id="ARBA00022898"/>
    </source>
</evidence>
<evidence type="ECO:0000256" key="6">
    <source>
        <dbReference type="ARBA" id="ARBA00034115"/>
    </source>
</evidence>
<evidence type="ECO:0000256" key="9">
    <source>
        <dbReference type="ARBA" id="ARBA00046672"/>
    </source>
</evidence>
<protein>
    <recommendedName>
        <fullName evidence="7">ornithine decarboxylase</fullName>
        <ecNumber evidence="7">4.1.1.17</ecNumber>
    </recommendedName>
</protein>
<dbReference type="EC" id="4.1.1.17" evidence="7"/>
<evidence type="ECO:0000313" key="16">
    <source>
        <dbReference type="WBParaSite" id="MBELARI_LOCUS1967"/>
    </source>
</evidence>
<dbReference type="Proteomes" id="UP000887575">
    <property type="component" value="Unassembled WGS sequence"/>
</dbReference>
<dbReference type="InterPro" id="IPR009006">
    <property type="entry name" value="Ala_racemase/Decarboxylase_C"/>
</dbReference>
<comment type="subunit">
    <text evidence="9">Homodimer. Only the dimer is catalytically active, as the active sites are constructed of residues from both monomers.</text>
</comment>
<sequence>MADLNDESYIQIADEIVLLTDEPREKILKNIAHICDQDQNEGPIMLLDLNVLIEKYDLWKQELPNVEIFYAVKCNSDLVFLSAMKALGGAFDVASKWEMDTVISLDVSQHHILYANPSKSKSALKHAEKLKIDFTTFDSIEELVKIKKYHSHTKQLLRIHACDPTARIPLGRKYGVDEKGAIVLLKHAKEHHLRVDGICFHVGSGCRDFTTFDKAIENARRLFEIGIELGHQMEILDIGGGFWGGKHQESGFRELAHTINRSLERHFTGFNVRVIAEPGRYFAESPITLMCNIFHVREVPAYLIDKEEKDTEKTAVMYYINDGIYGTFQTNLTESERSHGRPLKKNSEATETLCTVWGPTCSTLDLVEDNVKKPLMESGEWMLYDERGAYTSCLHSGFNGMPPPQYRYTINHQNWQRIKEAFE</sequence>
<accession>A0AAF3F1E3</accession>
<comment type="cofactor">
    <cofactor evidence="1 11">
        <name>pyridoxal 5'-phosphate</name>
        <dbReference type="ChEBI" id="CHEBI:597326"/>
    </cofactor>
</comment>
<dbReference type="Gene3D" id="2.40.37.10">
    <property type="entry name" value="Lyase, Ornithine Decarboxylase, Chain A, domain 1"/>
    <property type="match status" value="1"/>
</dbReference>
<comment type="catalytic activity">
    <reaction evidence="10">
        <text>L-ornithine + H(+) = putrescine + CO2</text>
        <dbReference type="Rhea" id="RHEA:22964"/>
        <dbReference type="ChEBI" id="CHEBI:15378"/>
        <dbReference type="ChEBI" id="CHEBI:16526"/>
        <dbReference type="ChEBI" id="CHEBI:46911"/>
        <dbReference type="ChEBI" id="CHEBI:326268"/>
        <dbReference type="EC" id="4.1.1.17"/>
    </reaction>
</comment>
<feature type="modified residue" description="N6-(pyridoxal phosphate)lysine" evidence="11">
    <location>
        <position position="73"/>
    </location>
</feature>
<evidence type="ECO:0000256" key="1">
    <source>
        <dbReference type="ARBA" id="ARBA00001933"/>
    </source>
</evidence>
<comment type="similarity">
    <text evidence="2 12">Belongs to the Orn/Lys/Arg decarboxylase class-II family.</text>
</comment>
<dbReference type="CDD" id="cd00622">
    <property type="entry name" value="PLPDE_III_ODC"/>
    <property type="match status" value="1"/>
</dbReference>
<evidence type="ECO:0000313" key="15">
    <source>
        <dbReference type="Proteomes" id="UP000887575"/>
    </source>
</evidence>
<dbReference type="PANTHER" id="PTHR11482">
    <property type="entry name" value="ARGININE/DIAMINOPIMELATE/ORNITHINE DECARBOXYLASE"/>
    <property type="match status" value="1"/>
</dbReference>
<dbReference type="InterPro" id="IPR000183">
    <property type="entry name" value="Orn/DAP/Arg_de-COase"/>
</dbReference>
<comment type="function">
    <text evidence="8">Catalyzes the first and rate-limiting step of polyamine biosynthesis that converts ornithine into putrescine, which is the precursor for the polyamines, spermidine and spermine. Polyamines are essential for cell proliferation and are implicated in cellular processes, ranging from DNA replication to apoptosis.</text>
</comment>
<dbReference type="WBParaSite" id="MBELARI_LOCUS1967">
    <property type="protein sequence ID" value="MBELARI_LOCUS1967"/>
    <property type="gene ID" value="MBELARI_LOCUS1967"/>
</dbReference>
<dbReference type="PRINTS" id="PR01182">
    <property type="entry name" value="ORNDCRBXLASE"/>
</dbReference>
<feature type="active site" description="Proton donor" evidence="11">
    <location>
        <position position="361"/>
    </location>
</feature>
<dbReference type="PROSITE" id="PS00878">
    <property type="entry name" value="ODR_DC_2_1"/>
    <property type="match status" value="1"/>
</dbReference>
<dbReference type="AlphaFoldDB" id="A0AAF3F1E3"/>
<evidence type="ECO:0000259" key="14">
    <source>
        <dbReference type="Pfam" id="PF02784"/>
    </source>
</evidence>
<evidence type="ECO:0000256" key="12">
    <source>
        <dbReference type="RuleBase" id="RU003737"/>
    </source>
</evidence>
<dbReference type="GO" id="GO:0004586">
    <property type="term" value="F:ornithine decarboxylase activity"/>
    <property type="evidence" value="ECO:0007669"/>
    <property type="project" value="UniProtKB-EC"/>
</dbReference>
<organism evidence="15 16">
    <name type="scientific">Mesorhabditis belari</name>
    <dbReference type="NCBI Taxonomy" id="2138241"/>
    <lineage>
        <taxon>Eukaryota</taxon>
        <taxon>Metazoa</taxon>
        <taxon>Ecdysozoa</taxon>
        <taxon>Nematoda</taxon>
        <taxon>Chromadorea</taxon>
        <taxon>Rhabditida</taxon>
        <taxon>Rhabditina</taxon>
        <taxon>Rhabditomorpha</taxon>
        <taxon>Rhabditoidea</taxon>
        <taxon>Rhabditidae</taxon>
        <taxon>Mesorhabditinae</taxon>
        <taxon>Mesorhabditis</taxon>
    </lineage>
</organism>
<dbReference type="PANTHER" id="PTHR11482:SF6">
    <property type="entry name" value="ORNITHINE DECARBOXYLASE 1-RELATED"/>
    <property type="match status" value="1"/>
</dbReference>
<proteinExistence type="inferred from homology"/>
<evidence type="ECO:0000256" key="8">
    <source>
        <dbReference type="ARBA" id="ARBA00037173"/>
    </source>
</evidence>
<dbReference type="InterPro" id="IPR022653">
    <property type="entry name" value="De-COase2_pyr-phos_BS"/>
</dbReference>
<keyword evidence="5" id="KW-0456">Lyase</keyword>